<feature type="chain" id="PRO_5012308713" evidence="1">
    <location>
        <begin position="19"/>
        <end position="173"/>
    </location>
</feature>
<dbReference type="Proteomes" id="UP000198393">
    <property type="component" value="Unassembled WGS sequence"/>
</dbReference>
<dbReference type="EMBL" id="FZPD01000002">
    <property type="protein sequence ID" value="SNS72288.1"/>
    <property type="molecule type" value="Genomic_DNA"/>
</dbReference>
<evidence type="ECO:0000313" key="2">
    <source>
        <dbReference type="EMBL" id="SNS72288.1"/>
    </source>
</evidence>
<dbReference type="RefSeq" id="WP_144017332.1">
    <property type="nucleotide sequence ID" value="NZ_FZPD01000002.1"/>
</dbReference>
<keyword evidence="1" id="KW-0732">Signal</keyword>
<name>A0A239GU28_EKHLU</name>
<gene>
    <name evidence="2" type="ORF">SAMN05421640_0994</name>
</gene>
<protein>
    <submittedName>
        <fullName evidence="2">Uncharacterized protein</fullName>
    </submittedName>
</protein>
<keyword evidence="3" id="KW-1185">Reference proteome</keyword>
<evidence type="ECO:0000313" key="3">
    <source>
        <dbReference type="Proteomes" id="UP000198393"/>
    </source>
</evidence>
<dbReference type="OrthoDB" id="981311at2"/>
<sequence>MKLTLLSCAMIFTLSSFAQSEAEIVKAVDDLTISWDNEAEKLQTYEGLGSFCGESVYRKKIIGMLDEIHHYDTLLYGIVTRKFAENEDPEAKETLDDIKTLESEYTTKSFRRFIHKECNTYNEIENNLGREKGPEYKKEVKVLEDELKKYVVEITKQIDLIDEHIHHLHLGED</sequence>
<evidence type="ECO:0000256" key="1">
    <source>
        <dbReference type="SAM" id="SignalP"/>
    </source>
</evidence>
<organism evidence="2 3">
    <name type="scientific">Ekhidna lutea</name>
    <dbReference type="NCBI Taxonomy" id="447679"/>
    <lineage>
        <taxon>Bacteria</taxon>
        <taxon>Pseudomonadati</taxon>
        <taxon>Bacteroidota</taxon>
        <taxon>Cytophagia</taxon>
        <taxon>Cytophagales</taxon>
        <taxon>Reichenbachiellaceae</taxon>
        <taxon>Ekhidna</taxon>
    </lineage>
</organism>
<dbReference type="AlphaFoldDB" id="A0A239GU28"/>
<accession>A0A239GU28</accession>
<reference evidence="2 3" key="1">
    <citation type="submission" date="2017-06" db="EMBL/GenBank/DDBJ databases">
        <authorList>
            <person name="Kim H.J."/>
            <person name="Triplett B.A."/>
        </authorList>
    </citation>
    <scope>NUCLEOTIDE SEQUENCE [LARGE SCALE GENOMIC DNA]</scope>
    <source>
        <strain evidence="2 3">DSM 19307</strain>
    </source>
</reference>
<proteinExistence type="predicted"/>
<feature type="signal peptide" evidence="1">
    <location>
        <begin position="1"/>
        <end position="18"/>
    </location>
</feature>